<organism evidence="3 4">
    <name type="scientific">Mesotoga prima</name>
    <dbReference type="NCBI Taxonomy" id="1184387"/>
    <lineage>
        <taxon>Bacteria</taxon>
        <taxon>Thermotogati</taxon>
        <taxon>Thermotogota</taxon>
        <taxon>Thermotogae</taxon>
        <taxon>Kosmotogales</taxon>
        <taxon>Kosmotogaceae</taxon>
        <taxon>Mesotoga</taxon>
    </lineage>
</organism>
<reference evidence="4" key="1">
    <citation type="journal article" date="2015" name="MBio">
        <title>Genome-Resolved Metagenomic Analysis Reveals Roles for Candidate Phyla and Other Microbial Community Members in Biogeochemical Transformations in Oil Reservoirs.</title>
        <authorList>
            <person name="Hu P."/>
            <person name="Tom L."/>
            <person name="Singh A."/>
            <person name="Thomas B.C."/>
            <person name="Baker B.J."/>
            <person name="Piceno Y.M."/>
            <person name="Andersen G.L."/>
            <person name="Banfield J.F."/>
        </authorList>
    </citation>
    <scope>NUCLEOTIDE SEQUENCE [LARGE SCALE GENOMIC DNA]</scope>
</reference>
<dbReference type="PANTHER" id="PTHR43283">
    <property type="entry name" value="BETA-LACTAMASE-RELATED"/>
    <property type="match status" value="1"/>
</dbReference>
<evidence type="ECO:0000313" key="3">
    <source>
        <dbReference type="EMBL" id="KUK79721.1"/>
    </source>
</evidence>
<dbReference type="Proteomes" id="UP000054092">
    <property type="component" value="Unassembled WGS sequence"/>
</dbReference>
<proteinExistence type="predicted"/>
<comment type="caution">
    <text evidence="3">The sequence shown here is derived from an EMBL/GenBank/DDBJ whole genome shotgun (WGS) entry which is preliminary data.</text>
</comment>
<dbReference type="EMBL" id="LGGP01000244">
    <property type="protein sequence ID" value="KUK79721.1"/>
    <property type="molecule type" value="Genomic_DNA"/>
</dbReference>
<dbReference type="PANTHER" id="PTHR43283:SF11">
    <property type="entry name" value="BETA-LACTAMASE-RELATED DOMAIN-CONTAINING PROTEIN"/>
    <property type="match status" value="1"/>
</dbReference>
<dbReference type="InterPro" id="IPR001466">
    <property type="entry name" value="Beta-lactam-related"/>
</dbReference>
<dbReference type="GO" id="GO:0016787">
    <property type="term" value="F:hydrolase activity"/>
    <property type="evidence" value="ECO:0007669"/>
    <property type="project" value="UniProtKB-KW"/>
</dbReference>
<gene>
    <name evidence="3" type="ORF">XD94_1311</name>
</gene>
<dbReference type="AlphaFoldDB" id="A0A117M1U0"/>
<feature type="domain" description="Beta-lactamase-related" evidence="2">
    <location>
        <begin position="7"/>
        <end position="314"/>
    </location>
</feature>
<protein>
    <submittedName>
        <fullName evidence="3">Penicillin-binding protein, beta-lactamase class C</fullName>
    </submittedName>
</protein>
<dbReference type="InterPro" id="IPR050789">
    <property type="entry name" value="Diverse_Enzym_Activities"/>
</dbReference>
<evidence type="ECO:0000256" key="1">
    <source>
        <dbReference type="ARBA" id="ARBA00022801"/>
    </source>
</evidence>
<sequence length="339" mass="37175">MIWNKVDEIVSCGIEKAVYPGAVVVVGKDTEILYEKPYGFLAVDDNTPVTLETVYDIASMSKVVATTSAIMLLVSRGDLSLWDTLGDLLDVPESKKGISVFHLLTHTSGMQPYSEAWRDLKGRELLESIISLEPENGLMEKINYSCLNFITLMTVVEKTTSMSFAEFCSEEVFRPLGMNSSGFLPEELSNVAPTCERGGKVLKGLPDDELAYYLGGVSGNAGVFSTGRDLFRFVSSLMCAGLVPSRVFETFVSETVCIGEDRRHLGWLAPSRGSSAGDILGEDAFGHTGFTGTSLWVDPVTGLYVILLSNRTNISRRDTIPQMQRIRRRLHNLVFGSLG</sequence>
<dbReference type="SUPFAM" id="SSF56601">
    <property type="entry name" value="beta-lactamase/transpeptidase-like"/>
    <property type="match status" value="1"/>
</dbReference>
<dbReference type="PATRIC" id="fig|1184387.3.peg.1769"/>
<accession>A0A117M1U0</accession>
<name>A0A117M1U0_9BACT</name>
<evidence type="ECO:0000259" key="2">
    <source>
        <dbReference type="Pfam" id="PF00144"/>
    </source>
</evidence>
<dbReference type="Pfam" id="PF00144">
    <property type="entry name" value="Beta-lactamase"/>
    <property type="match status" value="1"/>
</dbReference>
<dbReference type="Gene3D" id="3.40.710.10">
    <property type="entry name" value="DD-peptidase/beta-lactamase superfamily"/>
    <property type="match status" value="1"/>
</dbReference>
<keyword evidence="1" id="KW-0378">Hydrolase</keyword>
<evidence type="ECO:0000313" key="4">
    <source>
        <dbReference type="Proteomes" id="UP000054092"/>
    </source>
</evidence>
<dbReference type="InterPro" id="IPR012338">
    <property type="entry name" value="Beta-lactam/transpept-like"/>
</dbReference>